<dbReference type="Pfam" id="PF07690">
    <property type="entry name" value="MFS_1"/>
    <property type="match status" value="1"/>
</dbReference>
<evidence type="ECO:0000313" key="8">
    <source>
        <dbReference type="Proteomes" id="UP000649753"/>
    </source>
</evidence>
<keyword evidence="3 5" id="KW-1133">Transmembrane helix</keyword>
<evidence type="ECO:0000259" key="6">
    <source>
        <dbReference type="PROSITE" id="PS50850"/>
    </source>
</evidence>
<dbReference type="PANTHER" id="PTHR23523:SF2">
    <property type="entry name" value="2-NITROIMIDAZOLE TRANSPORTER"/>
    <property type="match status" value="1"/>
</dbReference>
<feature type="transmembrane region" description="Helical" evidence="5">
    <location>
        <begin position="145"/>
        <end position="168"/>
    </location>
</feature>
<organism evidence="7 8">
    <name type="scientific">Plantactinospora soyae</name>
    <dbReference type="NCBI Taxonomy" id="1544732"/>
    <lineage>
        <taxon>Bacteria</taxon>
        <taxon>Bacillati</taxon>
        <taxon>Actinomycetota</taxon>
        <taxon>Actinomycetes</taxon>
        <taxon>Micromonosporales</taxon>
        <taxon>Micromonosporaceae</taxon>
        <taxon>Plantactinospora</taxon>
    </lineage>
</organism>
<dbReference type="GO" id="GO:0005886">
    <property type="term" value="C:plasma membrane"/>
    <property type="evidence" value="ECO:0007669"/>
    <property type="project" value="UniProtKB-SubCell"/>
</dbReference>
<feature type="transmembrane region" description="Helical" evidence="5">
    <location>
        <begin position="286"/>
        <end position="305"/>
    </location>
</feature>
<name>A0A927RAY0_9ACTN</name>
<keyword evidence="2 5" id="KW-0812">Transmembrane</keyword>
<dbReference type="InterPro" id="IPR036259">
    <property type="entry name" value="MFS_trans_sf"/>
</dbReference>
<dbReference type="Proteomes" id="UP000649753">
    <property type="component" value="Unassembled WGS sequence"/>
</dbReference>
<evidence type="ECO:0000256" key="5">
    <source>
        <dbReference type="SAM" id="Phobius"/>
    </source>
</evidence>
<evidence type="ECO:0000256" key="3">
    <source>
        <dbReference type="ARBA" id="ARBA00022989"/>
    </source>
</evidence>
<accession>A0A927RAY0</accession>
<evidence type="ECO:0000256" key="2">
    <source>
        <dbReference type="ARBA" id="ARBA00022692"/>
    </source>
</evidence>
<evidence type="ECO:0000256" key="4">
    <source>
        <dbReference type="ARBA" id="ARBA00023136"/>
    </source>
</evidence>
<feature type="transmembrane region" description="Helical" evidence="5">
    <location>
        <begin position="344"/>
        <end position="363"/>
    </location>
</feature>
<feature type="transmembrane region" description="Helical" evidence="5">
    <location>
        <begin position="258"/>
        <end position="279"/>
    </location>
</feature>
<dbReference type="GO" id="GO:0022857">
    <property type="term" value="F:transmembrane transporter activity"/>
    <property type="evidence" value="ECO:0007669"/>
    <property type="project" value="InterPro"/>
</dbReference>
<evidence type="ECO:0000256" key="1">
    <source>
        <dbReference type="ARBA" id="ARBA00004651"/>
    </source>
</evidence>
<dbReference type="PANTHER" id="PTHR23523">
    <property type="match status" value="1"/>
</dbReference>
<dbReference type="EMBL" id="JADBEB010000001">
    <property type="protein sequence ID" value="MBE1491131.1"/>
    <property type="molecule type" value="Genomic_DNA"/>
</dbReference>
<reference evidence="7" key="1">
    <citation type="submission" date="2020-10" db="EMBL/GenBank/DDBJ databases">
        <title>Sequencing the genomes of 1000 actinobacteria strains.</title>
        <authorList>
            <person name="Klenk H.-P."/>
        </authorList>
    </citation>
    <scope>NUCLEOTIDE SEQUENCE</scope>
    <source>
        <strain evidence="7">DSM 46832</strain>
    </source>
</reference>
<feature type="transmembrane region" description="Helical" evidence="5">
    <location>
        <begin position="174"/>
        <end position="193"/>
    </location>
</feature>
<feature type="transmembrane region" description="Helical" evidence="5">
    <location>
        <begin position="311"/>
        <end position="332"/>
    </location>
</feature>
<dbReference type="Gene3D" id="1.20.1250.20">
    <property type="entry name" value="MFS general substrate transporter like domains"/>
    <property type="match status" value="1"/>
</dbReference>
<feature type="transmembrane region" description="Helical" evidence="5">
    <location>
        <begin position="87"/>
        <end position="105"/>
    </location>
</feature>
<evidence type="ECO:0000313" key="7">
    <source>
        <dbReference type="EMBL" id="MBE1491131.1"/>
    </source>
</evidence>
<sequence>MAGAADVAPEGRPGSARVGWLTLLGIVLLALNLRAAIAAVPPLLPDIQLDLDLGRGAAGLLTTLPVLCFGLLSPLAALLGHRIGIELALLGAMLGIVVGSLTRTLPHTGWLFAGTAIIGAGITVGNVLVPSAVKQHFPGRPGLATGLSTASLTTGATLAAAVSAPLAYSVGLGWRGSLLALGGLATIAALGWLPQLRRRHRAVAPDTGGDGRGSILRSPVTWQLAVFMGTQSMLYYAMLTWLPSLLRDQGVDPTRAGGALALFNLLGIGTALLVPTLAVRRHDQRGLALVICAGWAVGLLGLLTVPSLYPLWTSVAGLAQGASISLTLTLLVLRARTPASARALSGAVQSVGYLLGATGPVLVGGLRDLSTGWGLPLAALTVVTGAMALSALGAGQNRQV</sequence>
<feature type="transmembrane region" description="Helical" evidence="5">
    <location>
        <begin position="111"/>
        <end position="133"/>
    </location>
</feature>
<comment type="caution">
    <text evidence="7">The sequence shown here is derived from an EMBL/GenBank/DDBJ whole genome shotgun (WGS) entry which is preliminary data.</text>
</comment>
<protein>
    <submittedName>
        <fullName evidence="7">CP family cyanate transporter-like MFS transporter</fullName>
    </submittedName>
</protein>
<gene>
    <name evidence="7" type="ORF">H4W31_006769</name>
</gene>
<feature type="domain" description="Major facilitator superfamily (MFS) profile" evidence="6">
    <location>
        <begin position="18"/>
        <end position="400"/>
    </location>
</feature>
<feature type="transmembrane region" description="Helical" evidence="5">
    <location>
        <begin position="57"/>
        <end position="80"/>
    </location>
</feature>
<comment type="subcellular location">
    <subcellularLocation>
        <location evidence="1">Cell membrane</location>
        <topology evidence="1">Multi-pass membrane protein</topology>
    </subcellularLocation>
</comment>
<dbReference type="CDD" id="cd17339">
    <property type="entry name" value="MFS_NIMT_CynX_like"/>
    <property type="match status" value="1"/>
</dbReference>
<proteinExistence type="predicted"/>
<feature type="transmembrane region" description="Helical" evidence="5">
    <location>
        <begin position="18"/>
        <end position="37"/>
    </location>
</feature>
<dbReference type="InterPro" id="IPR011701">
    <property type="entry name" value="MFS"/>
</dbReference>
<dbReference type="PROSITE" id="PS50850">
    <property type="entry name" value="MFS"/>
    <property type="match status" value="1"/>
</dbReference>
<dbReference type="AlphaFoldDB" id="A0A927RAY0"/>
<dbReference type="RefSeq" id="WP_192770274.1">
    <property type="nucleotide sequence ID" value="NZ_JADBEB010000001.1"/>
</dbReference>
<dbReference type="InterPro" id="IPR020846">
    <property type="entry name" value="MFS_dom"/>
</dbReference>
<dbReference type="SUPFAM" id="SSF103473">
    <property type="entry name" value="MFS general substrate transporter"/>
    <property type="match status" value="1"/>
</dbReference>
<dbReference type="InterPro" id="IPR052524">
    <property type="entry name" value="MFS_Cyanate_Porter"/>
</dbReference>
<keyword evidence="4 5" id="KW-0472">Membrane</keyword>
<feature type="transmembrane region" description="Helical" evidence="5">
    <location>
        <begin position="220"/>
        <end position="238"/>
    </location>
</feature>
<keyword evidence="8" id="KW-1185">Reference proteome</keyword>
<feature type="transmembrane region" description="Helical" evidence="5">
    <location>
        <begin position="375"/>
        <end position="394"/>
    </location>
</feature>